<dbReference type="InterPro" id="IPR000620">
    <property type="entry name" value="EamA_dom"/>
</dbReference>
<organism evidence="3 4">
    <name type="scientific">Parachitinimonas caeni</name>
    <dbReference type="NCBI Taxonomy" id="3031301"/>
    <lineage>
        <taxon>Bacteria</taxon>
        <taxon>Pseudomonadati</taxon>
        <taxon>Pseudomonadota</taxon>
        <taxon>Betaproteobacteria</taxon>
        <taxon>Neisseriales</taxon>
        <taxon>Chitinibacteraceae</taxon>
        <taxon>Parachitinimonas</taxon>
    </lineage>
</organism>
<reference evidence="3" key="1">
    <citation type="submission" date="2023-03" db="EMBL/GenBank/DDBJ databases">
        <title>Chitinimonas shenzhenensis gen. nov., sp. nov., a novel member of family Burkholderiaceae isolated from activated sludge collected in Shen Zhen, China.</title>
        <authorList>
            <person name="Wang X."/>
        </authorList>
    </citation>
    <scope>NUCLEOTIDE SEQUENCE</scope>
    <source>
        <strain evidence="3">DQS-5</strain>
    </source>
</reference>
<dbReference type="Pfam" id="PF00892">
    <property type="entry name" value="EamA"/>
    <property type="match status" value="2"/>
</dbReference>
<feature type="domain" description="EamA" evidence="2">
    <location>
        <begin position="148"/>
        <end position="280"/>
    </location>
</feature>
<sequence length="287" mass="30786">MSHARFAFPALLGGGISIGFAGILVHISEVGPVASAFWRLALALPFFLLISLRLPKEAPPWQPHWRLIAAAGVFFALDLGIWHLSLSLTTIANATLLANCVPIFVTLASWLLWREPISRAFLVSLLITVSGAALLAGEHLAFHPARVPGDLLGIVAAVFYCGYLMTIQRARQSLDASRLMLWSGAVSALVLLGFALIRQEVLFPTSLQGWWVLIGLALVPQVLGQTLIAYALAHLPARLSSLGLLIQPVVSAAAAWILFGQALSPQQFIGAAVILLGVWLAKRQAES</sequence>
<dbReference type="PANTHER" id="PTHR22911:SF76">
    <property type="entry name" value="EAMA DOMAIN-CONTAINING PROTEIN"/>
    <property type="match status" value="1"/>
</dbReference>
<dbReference type="RefSeq" id="WP_284100237.1">
    <property type="nucleotide sequence ID" value="NZ_JARRAF010000007.1"/>
</dbReference>
<feature type="transmembrane region" description="Helical" evidence="1">
    <location>
        <begin position="64"/>
        <end position="85"/>
    </location>
</feature>
<evidence type="ECO:0000313" key="4">
    <source>
        <dbReference type="Proteomes" id="UP001172778"/>
    </source>
</evidence>
<keyword evidence="1" id="KW-0472">Membrane</keyword>
<feature type="transmembrane region" description="Helical" evidence="1">
    <location>
        <begin position="265"/>
        <end position="281"/>
    </location>
</feature>
<evidence type="ECO:0000256" key="1">
    <source>
        <dbReference type="SAM" id="Phobius"/>
    </source>
</evidence>
<feature type="transmembrane region" description="Helical" evidence="1">
    <location>
        <begin position="120"/>
        <end position="137"/>
    </location>
</feature>
<accession>A0ABT7DZ39</accession>
<feature type="domain" description="EamA" evidence="2">
    <location>
        <begin position="10"/>
        <end position="135"/>
    </location>
</feature>
<name>A0ABT7DZ39_9NEIS</name>
<dbReference type="PANTHER" id="PTHR22911">
    <property type="entry name" value="ACYL-MALONYL CONDENSING ENZYME-RELATED"/>
    <property type="match status" value="1"/>
</dbReference>
<dbReference type="InterPro" id="IPR037185">
    <property type="entry name" value="EmrE-like"/>
</dbReference>
<evidence type="ECO:0000259" key="2">
    <source>
        <dbReference type="Pfam" id="PF00892"/>
    </source>
</evidence>
<keyword evidence="1" id="KW-1133">Transmembrane helix</keyword>
<protein>
    <submittedName>
        <fullName evidence="3">DMT family transporter</fullName>
    </submittedName>
</protein>
<feature type="transmembrane region" description="Helical" evidence="1">
    <location>
        <begin position="209"/>
        <end position="232"/>
    </location>
</feature>
<proteinExistence type="predicted"/>
<keyword evidence="4" id="KW-1185">Reference proteome</keyword>
<dbReference type="Proteomes" id="UP001172778">
    <property type="component" value="Unassembled WGS sequence"/>
</dbReference>
<keyword evidence="1" id="KW-0812">Transmembrane</keyword>
<dbReference type="Gene3D" id="1.10.3730.20">
    <property type="match status" value="1"/>
</dbReference>
<feature type="transmembrane region" description="Helical" evidence="1">
    <location>
        <begin position="239"/>
        <end position="259"/>
    </location>
</feature>
<feature type="transmembrane region" description="Helical" evidence="1">
    <location>
        <begin position="179"/>
        <end position="197"/>
    </location>
</feature>
<evidence type="ECO:0000313" key="3">
    <source>
        <dbReference type="EMBL" id="MDK2123927.1"/>
    </source>
</evidence>
<gene>
    <name evidence="3" type="ORF">PZA18_07675</name>
</gene>
<dbReference type="SUPFAM" id="SSF103481">
    <property type="entry name" value="Multidrug resistance efflux transporter EmrE"/>
    <property type="match status" value="2"/>
</dbReference>
<feature type="transmembrane region" description="Helical" evidence="1">
    <location>
        <begin position="149"/>
        <end position="167"/>
    </location>
</feature>
<feature type="transmembrane region" description="Helical" evidence="1">
    <location>
        <begin position="91"/>
        <end position="113"/>
    </location>
</feature>
<comment type="caution">
    <text evidence="3">The sequence shown here is derived from an EMBL/GenBank/DDBJ whole genome shotgun (WGS) entry which is preliminary data.</text>
</comment>
<dbReference type="EMBL" id="JARRAF010000007">
    <property type="protein sequence ID" value="MDK2123927.1"/>
    <property type="molecule type" value="Genomic_DNA"/>
</dbReference>
<feature type="transmembrane region" description="Helical" evidence="1">
    <location>
        <begin position="33"/>
        <end position="52"/>
    </location>
</feature>
<feature type="transmembrane region" description="Helical" evidence="1">
    <location>
        <begin position="7"/>
        <end position="27"/>
    </location>
</feature>